<dbReference type="RefSeq" id="WP_150032135.1">
    <property type="nucleotide sequence ID" value="NZ_VWSH01000002.1"/>
</dbReference>
<dbReference type="SUPFAM" id="SSF143422">
    <property type="entry name" value="Transposase IS200-like"/>
    <property type="match status" value="1"/>
</dbReference>
<dbReference type="PANTHER" id="PTHR36966">
    <property type="entry name" value="REP-ASSOCIATED TYROSINE TRANSPOSASE"/>
    <property type="match status" value="1"/>
</dbReference>
<dbReference type="Proteomes" id="UP000323632">
    <property type="component" value="Unassembled WGS sequence"/>
</dbReference>
<evidence type="ECO:0000313" key="2">
    <source>
        <dbReference type="Proteomes" id="UP000323632"/>
    </source>
</evidence>
<name>A0A5M6CGX5_9BACT</name>
<dbReference type="InterPro" id="IPR052715">
    <property type="entry name" value="RAYT_transposase"/>
</dbReference>
<reference evidence="1 2" key="1">
    <citation type="submission" date="2019-09" db="EMBL/GenBank/DDBJ databases">
        <title>Genome sequence and assembly of Taibaiella sp.</title>
        <authorList>
            <person name="Chhetri G."/>
        </authorList>
    </citation>
    <scope>NUCLEOTIDE SEQUENCE [LARGE SCALE GENOMIC DNA]</scope>
    <source>
        <strain evidence="1 2">KVB11</strain>
    </source>
</reference>
<accession>A0A5M6CGX5</accession>
<dbReference type="GO" id="GO:0006313">
    <property type="term" value="P:DNA transposition"/>
    <property type="evidence" value="ECO:0007669"/>
    <property type="project" value="InterPro"/>
</dbReference>
<dbReference type="GO" id="GO:0043565">
    <property type="term" value="F:sequence-specific DNA binding"/>
    <property type="evidence" value="ECO:0007669"/>
    <property type="project" value="TreeGrafter"/>
</dbReference>
<proteinExistence type="predicted"/>
<keyword evidence="2" id="KW-1185">Reference proteome</keyword>
<dbReference type="GO" id="GO:0004803">
    <property type="term" value="F:transposase activity"/>
    <property type="evidence" value="ECO:0007669"/>
    <property type="project" value="InterPro"/>
</dbReference>
<dbReference type="InterPro" id="IPR036515">
    <property type="entry name" value="Transposase_17_sf"/>
</dbReference>
<evidence type="ECO:0000313" key="1">
    <source>
        <dbReference type="EMBL" id="KAA5534454.1"/>
    </source>
</evidence>
<dbReference type="EMBL" id="VWSH01000002">
    <property type="protein sequence ID" value="KAA5534454.1"/>
    <property type="molecule type" value="Genomic_DNA"/>
</dbReference>
<comment type="caution">
    <text evidence="1">The sequence shown here is derived from an EMBL/GenBank/DDBJ whole genome shotgun (WGS) entry which is preliminary data.</text>
</comment>
<dbReference type="Gene3D" id="3.30.70.1290">
    <property type="entry name" value="Transposase IS200-like"/>
    <property type="match status" value="1"/>
</dbReference>
<protein>
    <submittedName>
        <fullName evidence="1">Transposase</fullName>
    </submittedName>
</protein>
<dbReference type="AlphaFoldDB" id="A0A5M6CGX5"/>
<organism evidence="1 2">
    <name type="scientific">Taibaiella lutea</name>
    <dbReference type="NCBI Taxonomy" id="2608001"/>
    <lineage>
        <taxon>Bacteria</taxon>
        <taxon>Pseudomonadati</taxon>
        <taxon>Bacteroidota</taxon>
        <taxon>Chitinophagia</taxon>
        <taxon>Chitinophagales</taxon>
        <taxon>Chitinophagaceae</taxon>
        <taxon>Taibaiella</taxon>
    </lineage>
</organism>
<dbReference type="PANTHER" id="PTHR36966:SF1">
    <property type="entry name" value="REP-ASSOCIATED TYROSINE TRANSPOSASE"/>
    <property type="match status" value="1"/>
</dbReference>
<sequence length="170" mass="20577">MSVFKRYELHFFTATILEWKMLLLPDKYKDIIIDSLKFLVKEERVIIHGFVIMSNHIHIIWHCRHPHKRENIQRDFLKFTAQKIKFDLIENHPEVLRHFKVNAKDREYQFWEINPLSIDIWTEAVVKQKLNYIHENPLRAGLVKNPVEYLYSSARYYETGIDDWGVLTPL</sequence>
<gene>
    <name evidence="1" type="ORF">F0919_07465</name>
</gene>